<dbReference type="Gene3D" id="3.30.420.40">
    <property type="match status" value="2"/>
</dbReference>
<dbReference type="CDD" id="cd24133">
    <property type="entry name" value="ASKHA_NBD_TsaD_bac"/>
    <property type="match status" value="1"/>
</dbReference>
<name>A0A1G2UY20_9BACT</name>
<comment type="function">
    <text evidence="8">Required for the formation of a threonylcarbamoyl group on adenosine at position 37 (t(6)A37) in tRNAs that read codons beginning with adenine. Is involved in the transfer of the threonylcarbamoyl moiety of threonylcarbamoyl-AMP (TC-AMP) to the N6 group of A37, together with TsaE and TsaB. TsaD likely plays a direct catalytic role in this reaction.</text>
</comment>
<dbReference type="GO" id="GO:0002949">
    <property type="term" value="P:tRNA threonylcarbamoyladenosine modification"/>
    <property type="evidence" value="ECO:0007669"/>
    <property type="project" value="UniProtKB-UniRule"/>
</dbReference>
<dbReference type="InterPro" id="IPR022450">
    <property type="entry name" value="TsaD"/>
</dbReference>
<keyword evidence="5 8" id="KW-0408">Iron</keyword>
<proteinExistence type="inferred from homology"/>
<dbReference type="NCBIfam" id="TIGR03723">
    <property type="entry name" value="T6A_TsaD_YgjD"/>
    <property type="match status" value="1"/>
</dbReference>
<dbReference type="GO" id="GO:0061711">
    <property type="term" value="F:tRNA N(6)-L-threonylcarbamoyladenine synthase activity"/>
    <property type="evidence" value="ECO:0007669"/>
    <property type="project" value="UniProtKB-EC"/>
</dbReference>
<dbReference type="EMBL" id="MHWV01000009">
    <property type="protein sequence ID" value="OHB14273.1"/>
    <property type="molecule type" value="Genomic_DNA"/>
</dbReference>
<dbReference type="FunFam" id="3.30.420.40:FF:000040">
    <property type="entry name" value="tRNA N6-adenosine threonylcarbamoyltransferase"/>
    <property type="match status" value="1"/>
</dbReference>
<dbReference type="HAMAP" id="MF_01445">
    <property type="entry name" value="TsaD"/>
    <property type="match status" value="1"/>
</dbReference>
<evidence type="ECO:0000256" key="7">
    <source>
        <dbReference type="ARBA" id="ARBA00048117"/>
    </source>
</evidence>
<accession>A0A1G2UY20</accession>
<evidence type="ECO:0000256" key="6">
    <source>
        <dbReference type="ARBA" id="ARBA00023315"/>
    </source>
</evidence>
<feature type="binding site" evidence="8">
    <location>
        <position position="123"/>
    </location>
    <ligand>
        <name>Fe cation</name>
        <dbReference type="ChEBI" id="CHEBI:24875"/>
    </ligand>
</feature>
<keyword evidence="2 8" id="KW-0808">Transferase</keyword>
<dbReference type="PANTHER" id="PTHR11735">
    <property type="entry name" value="TRNA N6-ADENOSINE THREONYLCARBAMOYLTRANSFERASE"/>
    <property type="match status" value="1"/>
</dbReference>
<organism evidence="10 11">
    <name type="scientific">Candidatus Zambryskibacteria bacterium RIFCSPLOWO2_12_FULL_45_14</name>
    <dbReference type="NCBI Taxonomy" id="1802778"/>
    <lineage>
        <taxon>Bacteria</taxon>
        <taxon>Candidatus Zambryskiibacteriota</taxon>
    </lineage>
</organism>
<comment type="similarity">
    <text evidence="8">Belongs to the KAE1 / TsaD family.</text>
</comment>
<comment type="subcellular location">
    <subcellularLocation>
        <location evidence="8">Cytoplasm</location>
    </subcellularLocation>
</comment>
<evidence type="ECO:0000256" key="8">
    <source>
        <dbReference type="HAMAP-Rule" id="MF_01445"/>
    </source>
</evidence>
<dbReference type="Proteomes" id="UP000178288">
    <property type="component" value="Unassembled WGS sequence"/>
</dbReference>
<dbReference type="SUPFAM" id="SSF53067">
    <property type="entry name" value="Actin-like ATPase domain"/>
    <property type="match status" value="2"/>
</dbReference>
<evidence type="ECO:0000313" key="10">
    <source>
        <dbReference type="EMBL" id="OHB14273.1"/>
    </source>
</evidence>
<feature type="binding site" evidence="8">
    <location>
        <position position="191"/>
    </location>
    <ligand>
        <name>substrate</name>
    </ligand>
</feature>
<keyword evidence="3 8" id="KW-0819">tRNA processing</keyword>
<keyword evidence="6 8" id="KW-0012">Acyltransferase</keyword>
<dbReference type="PANTHER" id="PTHR11735:SF6">
    <property type="entry name" value="TRNA N6-ADENOSINE THREONYLCARBAMOYLTRANSFERASE, MITOCHONDRIAL"/>
    <property type="match status" value="1"/>
</dbReference>
<dbReference type="GO" id="GO:0005737">
    <property type="term" value="C:cytoplasm"/>
    <property type="evidence" value="ECO:0007669"/>
    <property type="project" value="UniProtKB-SubCell"/>
</dbReference>
<dbReference type="EC" id="2.3.1.234" evidence="8"/>
<dbReference type="Pfam" id="PF00814">
    <property type="entry name" value="TsaD"/>
    <property type="match status" value="1"/>
</dbReference>
<evidence type="ECO:0000256" key="3">
    <source>
        <dbReference type="ARBA" id="ARBA00022694"/>
    </source>
</evidence>
<feature type="binding site" evidence="8">
    <location>
        <begin position="158"/>
        <end position="162"/>
    </location>
    <ligand>
        <name>substrate</name>
    </ligand>
</feature>
<feature type="binding site" evidence="8">
    <location>
        <position position="127"/>
    </location>
    <ligand>
        <name>Fe cation</name>
        <dbReference type="ChEBI" id="CHEBI:24875"/>
    </ligand>
</feature>
<dbReference type="PRINTS" id="PR00789">
    <property type="entry name" value="OSIALOPTASE"/>
</dbReference>
<comment type="catalytic activity">
    <reaction evidence="7 8">
        <text>L-threonylcarbamoyladenylate + adenosine(37) in tRNA = N(6)-L-threonylcarbamoyladenosine(37) in tRNA + AMP + H(+)</text>
        <dbReference type="Rhea" id="RHEA:37059"/>
        <dbReference type="Rhea" id="RHEA-COMP:10162"/>
        <dbReference type="Rhea" id="RHEA-COMP:10163"/>
        <dbReference type="ChEBI" id="CHEBI:15378"/>
        <dbReference type="ChEBI" id="CHEBI:73682"/>
        <dbReference type="ChEBI" id="CHEBI:74411"/>
        <dbReference type="ChEBI" id="CHEBI:74418"/>
        <dbReference type="ChEBI" id="CHEBI:456215"/>
        <dbReference type="EC" id="2.3.1.234"/>
    </reaction>
</comment>
<dbReference type="GO" id="GO:0005506">
    <property type="term" value="F:iron ion binding"/>
    <property type="evidence" value="ECO:0007669"/>
    <property type="project" value="UniProtKB-UniRule"/>
</dbReference>
<comment type="caution">
    <text evidence="10">The sequence shown here is derived from an EMBL/GenBank/DDBJ whole genome shotgun (WGS) entry which is preliminary data.</text>
</comment>
<feature type="binding site" evidence="8">
    <location>
        <position position="204"/>
    </location>
    <ligand>
        <name>substrate</name>
    </ligand>
</feature>
<dbReference type="AlphaFoldDB" id="A0A1G2UY20"/>
<evidence type="ECO:0000313" key="11">
    <source>
        <dbReference type="Proteomes" id="UP000178288"/>
    </source>
</evidence>
<feature type="binding site" evidence="8">
    <location>
        <position position="332"/>
    </location>
    <ligand>
        <name>Fe cation</name>
        <dbReference type="ChEBI" id="CHEBI:24875"/>
    </ligand>
</feature>
<keyword evidence="1 8" id="KW-0963">Cytoplasm</keyword>
<feature type="binding site" evidence="8">
    <location>
        <position position="303"/>
    </location>
    <ligand>
        <name>substrate</name>
    </ligand>
</feature>
<evidence type="ECO:0000256" key="1">
    <source>
        <dbReference type="ARBA" id="ARBA00022490"/>
    </source>
</evidence>
<dbReference type="InterPro" id="IPR043129">
    <property type="entry name" value="ATPase_NBD"/>
</dbReference>
<evidence type="ECO:0000256" key="2">
    <source>
        <dbReference type="ARBA" id="ARBA00022679"/>
    </source>
</evidence>
<sequence>MRILAIETSCDETAVAVLQISGPIEKPDIKVLGNALLSQAKLHEKYGGVYPNLAKREHEKNLPPLLEQALKEAVTNDRQLTTDNLDLIAVTAGPGLEPALWTGITFAERLGEKWNKPVIPIDHMEGHIYSVLYRTESNPKSEILNPKSALKMPALALLVSGGHTELVHVKDFGDYEIIGKTRDDAVGEAFDKVARMLGLPYPGGPEISRLAAKAREESREDTIKLPRPMIHSKTLDFSYSGLKTAVLYRIKAEKKTNNQFKEDMARAFEEAAVEVLIEKTRLALIELENKVKTLIVAGGVAANVYLAQELHKLTREFPEISLRIPTKLLSTDNAIMIGLAAFVKVSCQPEIIKQEAPLEASGNLSLVSWKK</sequence>
<reference evidence="10 11" key="1">
    <citation type="journal article" date="2016" name="Nat. Commun.">
        <title>Thousands of microbial genomes shed light on interconnected biogeochemical processes in an aquifer system.</title>
        <authorList>
            <person name="Anantharaman K."/>
            <person name="Brown C.T."/>
            <person name="Hug L.A."/>
            <person name="Sharon I."/>
            <person name="Castelle C.J."/>
            <person name="Probst A.J."/>
            <person name="Thomas B.C."/>
            <person name="Singh A."/>
            <person name="Wilkins M.J."/>
            <person name="Karaoz U."/>
            <person name="Brodie E.L."/>
            <person name="Williams K.H."/>
            <person name="Hubbard S.S."/>
            <person name="Banfield J.F."/>
        </authorList>
    </citation>
    <scope>NUCLEOTIDE SEQUENCE [LARGE SCALE GENOMIC DNA]</scope>
</reference>
<dbReference type="InterPro" id="IPR017861">
    <property type="entry name" value="KAE1/TsaD"/>
</dbReference>
<dbReference type="InterPro" id="IPR000905">
    <property type="entry name" value="Gcp-like_dom"/>
</dbReference>
<comment type="cofactor">
    <cofactor evidence="8">
        <name>Fe(2+)</name>
        <dbReference type="ChEBI" id="CHEBI:29033"/>
    </cofactor>
    <text evidence="8">Binds 1 Fe(2+) ion per subunit.</text>
</comment>
<protein>
    <recommendedName>
        <fullName evidence="8">tRNA N6-adenosine threonylcarbamoyltransferase</fullName>
        <ecNumber evidence="8">2.3.1.234</ecNumber>
    </recommendedName>
    <alternativeName>
        <fullName evidence="8">N6-L-threonylcarbamoyladenine synthase</fullName>
        <shortName evidence="8">t(6)A synthase</shortName>
    </alternativeName>
    <alternativeName>
        <fullName evidence="8">t(6)A37 threonylcarbamoyladenosine biosynthesis protein TsaD</fullName>
    </alternativeName>
    <alternativeName>
        <fullName evidence="8">tRNA threonylcarbamoyladenosine biosynthesis protein TsaD</fullName>
    </alternativeName>
</protein>
<gene>
    <name evidence="8" type="primary">tsaD</name>
    <name evidence="10" type="ORF">A3G05_01190</name>
</gene>
<evidence type="ECO:0000256" key="4">
    <source>
        <dbReference type="ARBA" id="ARBA00022723"/>
    </source>
</evidence>
<feature type="domain" description="Gcp-like" evidence="9">
    <location>
        <begin position="30"/>
        <end position="338"/>
    </location>
</feature>
<evidence type="ECO:0000256" key="5">
    <source>
        <dbReference type="ARBA" id="ARBA00023004"/>
    </source>
</evidence>
<evidence type="ECO:0000259" key="9">
    <source>
        <dbReference type="Pfam" id="PF00814"/>
    </source>
</evidence>
<comment type="caution">
    <text evidence="8">Lacks conserved residue(s) required for the propagation of feature annotation.</text>
</comment>
<dbReference type="NCBIfam" id="TIGR00329">
    <property type="entry name" value="gcp_kae1"/>
    <property type="match status" value="1"/>
</dbReference>
<keyword evidence="4 8" id="KW-0479">Metal-binding</keyword>